<protein>
    <recommendedName>
        <fullName evidence="6">DUF4352 domain-containing protein</fullName>
    </recommendedName>
</protein>
<dbReference type="PATRIC" id="fig|943816.4.peg.445"/>
<reference evidence="4 5" key="1">
    <citation type="journal article" date="2016" name="Front. Microbiol.">
        <title>Comparative Genomics Analysis of Streptomyces Species Reveals Their Adaptation to the Marine Environment and Their Diversity at the Genomic Level.</title>
        <authorList>
            <person name="Tian X."/>
            <person name="Zhang Z."/>
            <person name="Yang T."/>
            <person name="Chen M."/>
            <person name="Li J."/>
            <person name="Chen F."/>
            <person name="Yang J."/>
            <person name="Li W."/>
            <person name="Zhang B."/>
            <person name="Zhang Z."/>
            <person name="Wu J."/>
            <person name="Zhang C."/>
            <person name="Long L."/>
            <person name="Xiao J."/>
        </authorList>
    </citation>
    <scope>NUCLEOTIDE SEQUENCE [LARGE SCALE GENOMIC DNA]</scope>
    <source>
        <strain evidence="4 5">SCSIO M10379</strain>
    </source>
</reference>
<evidence type="ECO:0000256" key="3">
    <source>
        <dbReference type="SAM" id="SignalP"/>
    </source>
</evidence>
<name>A0A1E7K0G2_9ACTN</name>
<evidence type="ECO:0000256" key="2">
    <source>
        <dbReference type="SAM" id="MobiDB-lite"/>
    </source>
</evidence>
<accession>A0A1E7K0G2</accession>
<feature type="signal peptide" evidence="3">
    <location>
        <begin position="1"/>
        <end position="24"/>
    </location>
</feature>
<evidence type="ECO:0008006" key="6">
    <source>
        <dbReference type="Google" id="ProtNLM"/>
    </source>
</evidence>
<evidence type="ECO:0000313" key="5">
    <source>
        <dbReference type="Proteomes" id="UP000175829"/>
    </source>
</evidence>
<sequence length="202" mass="20533">MPARALPRRHPLFTAAVTATTVLALGALGACSLEEPTTGKSRAAKATGKSKHGKGTDKQAGTSGGSGGESGPRAAGESAVYRDKGLEVTVAAPARFTPSAYAAGHKSGKHAYKVRVTLENTGDAKIDTALVTVGAREGEDGETTAGIFDGETVGNGFTGQLLPGKRATATYGFDAAPAAKTLDIEVSVNDFETEPAQWSLSL</sequence>
<dbReference type="Gene3D" id="2.60.40.1240">
    <property type="match status" value="1"/>
</dbReference>
<dbReference type="InterPro" id="IPR029050">
    <property type="entry name" value="Immunoprotect_excell_Ig-like"/>
</dbReference>
<dbReference type="RefSeq" id="WP_027760285.1">
    <property type="nucleotide sequence ID" value="NZ_LJGV01000022.1"/>
</dbReference>
<dbReference type="EMBL" id="LJGV01000022">
    <property type="protein sequence ID" value="OEU97409.1"/>
    <property type="molecule type" value="Genomic_DNA"/>
</dbReference>
<feature type="chain" id="PRO_5038333909" description="DUF4352 domain-containing protein" evidence="3">
    <location>
        <begin position="25"/>
        <end position="202"/>
    </location>
</feature>
<evidence type="ECO:0000256" key="1">
    <source>
        <dbReference type="ARBA" id="ARBA00022729"/>
    </source>
</evidence>
<evidence type="ECO:0000313" key="4">
    <source>
        <dbReference type="EMBL" id="OEU97409.1"/>
    </source>
</evidence>
<keyword evidence="1 3" id="KW-0732">Signal</keyword>
<gene>
    <name evidence="4" type="ORF">AN217_05480</name>
</gene>
<feature type="region of interest" description="Disordered" evidence="2">
    <location>
        <begin position="36"/>
        <end position="78"/>
    </location>
</feature>
<dbReference type="Proteomes" id="UP000175829">
    <property type="component" value="Unassembled WGS sequence"/>
</dbReference>
<comment type="caution">
    <text evidence="4">The sequence shown here is derived from an EMBL/GenBank/DDBJ whole genome shotgun (WGS) entry which is preliminary data.</text>
</comment>
<dbReference type="PROSITE" id="PS51257">
    <property type="entry name" value="PROKAR_LIPOPROTEIN"/>
    <property type="match status" value="1"/>
</dbReference>
<dbReference type="AlphaFoldDB" id="A0A1E7K0G2"/>
<proteinExistence type="predicted"/>
<organism evidence="4 5">
    <name type="scientific">Streptomyces qinglanensis</name>
    <dbReference type="NCBI Taxonomy" id="943816"/>
    <lineage>
        <taxon>Bacteria</taxon>
        <taxon>Bacillati</taxon>
        <taxon>Actinomycetota</taxon>
        <taxon>Actinomycetes</taxon>
        <taxon>Kitasatosporales</taxon>
        <taxon>Streptomycetaceae</taxon>
        <taxon>Streptomyces</taxon>
    </lineage>
</organism>